<comment type="caution">
    <text evidence="4">The sequence shown here is derived from an EMBL/GenBank/DDBJ whole genome shotgun (WGS) entry which is preliminary data.</text>
</comment>
<reference evidence="4 5" key="1">
    <citation type="submission" date="2014-11" db="EMBL/GenBank/DDBJ databases">
        <title>Tamlana sedimentorum sp. nov., isolated from shallow sand sediments of the Sea of Japan.</title>
        <authorList>
            <person name="Romanenko L.A."/>
        </authorList>
    </citation>
    <scope>NUCLEOTIDE SEQUENCE [LARGE SCALE GENOMIC DNA]</scope>
    <source>
        <strain evidence="4 5">JCM 19808</strain>
    </source>
</reference>
<dbReference type="OrthoDB" id="1385830at2"/>
<dbReference type="Pfam" id="PF18962">
    <property type="entry name" value="Por_Secre_tail"/>
    <property type="match status" value="1"/>
</dbReference>
<evidence type="ECO:0000313" key="5">
    <source>
        <dbReference type="Proteomes" id="UP000032578"/>
    </source>
</evidence>
<feature type="chain" id="PRO_5002326072" description="Secretion system C-terminal sorting domain-containing protein" evidence="2">
    <location>
        <begin position="20"/>
        <end position="581"/>
    </location>
</feature>
<feature type="non-terminal residue" evidence="4">
    <location>
        <position position="581"/>
    </location>
</feature>
<dbReference type="PANTHER" id="PTHR45661:SF3">
    <property type="entry name" value="IG-LIKE DOMAIN-CONTAINING PROTEIN"/>
    <property type="match status" value="1"/>
</dbReference>
<evidence type="ECO:0000259" key="3">
    <source>
        <dbReference type="Pfam" id="PF18962"/>
    </source>
</evidence>
<sequence>MKKTLQFIFALMVTTTLCAQSVGDTFASGDLNYEVTNLTPYEVKLTGTSGTEAMITVPASVTNGADSYSVVTVNNAAFIDNANLTHITLPSTVKTLKNGAFRNCDNLVTTDYSSVLLTESNSLSRNASFTGLSIDLSSATEIQGYTFWESYIAEVDISSAVIIHDNAFRRTSLTYIKIPETVTSIGTVAFSDTNIAAVEVYWIDSGSLPTVAADAFSGLSVTLYVPTGTASIYENADVWQDFTIVEGEIPVNLGVTFTDGDYNYVITGTDTATLTGINNPTETLHLIPGSATYSGDPYTVTAIADKAFYKNESVTAVSLPPSIKTIGNEVFFQCYNLATINTENIEFIGSNAFRESVIITLDLSEVKNIASNGLGRMAKLTGILDLPKIETLGPYAFVGPDAADGTHITGLNLGGSLTEVDTNTFYRLRDLSLLTVGTDAPPTLAAGATVFDLNTTPSSGLVGDISFEVPTPTGVSNFSMVDGWSQFTNISDNASLSSETIDAKSLGFAIYPNPATESISIKNAQSLNAKIEVSDLNGRILINKNINNNLSTINISSLNAGLYLFKITTQDSEFVKRVVKQ</sequence>
<dbReference type="InterPro" id="IPR053139">
    <property type="entry name" value="Surface_bspA-like"/>
</dbReference>
<protein>
    <recommendedName>
        <fullName evidence="3">Secretion system C-terminal sorting domain-containing protein</fullName>
    </recommendedName>
</protein>
<evidence type="ECO:0000313" key="4">
    <source>
        <dbReference type="EMBL" id="KJD37278.1"/>
    </source>
</evidence>
<dbReference type="STRING" id="1435349.PW52_02360"/>
<dbReference type="EMBL" id="JTDW01000001">
    <property type="protein sequence ID" value="KJD37278.1"/>
    <property type="molecule type" value="Genomic_DNA"/>
</dbReference>
<name>A0A0D7WF15_9FLAO</name>
<dbReference type="InterPro" id="IPR026444">
    <property type="entry name" value="Secre_tail"/>
</dbReference>
<keyword evidence="1 2" id="KW-0732">Signal</keyword>
<accession>A0A0D7WF15</accession>
<keyword evidence="5" id="KW-1185">Reference proteome</keyword>
<organism evidence="4 5">
    <name type="scientific">Neotamlana sedimentorum</name>
    <dbReference type="NCBI Taxonomy" id="1435349"/>
    <lineage>
        <taxon>Bacteria</taxon>
        <taxon>Pseudomonadati</taxon>
        <taxon>Bacteroidota</taxon>
        <taxon>Flavobacteriia</taxon>
        <taxon>Flavobacteriales</taxon>
        <taxon>Flavobacteriaceae</taxon>
        <taxon>Neotamlana</taxon>
    </lineage>
</organism>
<dbReference type="AlphaFoldDB" id="A0A0D7WF15"/>
<dbReference type="InterPro" id="IPR032675">
    <property type="entry name" value="LRR_dom_sf"/>
</dbReference>
<proteinExistence type="predicted"/>
<dbReference type="NCBIfam" id="TIGR04183">
    <property type="entry name" value="Por_Secre_tail"/>
    <property type="match status" value="1"/>
</dbReference>
<evidence type="ECO:0000256" key="1">
    <source>
        <dbReference type="ARBA" id="ARBA00022729"/>
    </source>
</evidence>
<dbReference type="InterPro" id="IPR026906">
    <property type="entry name" value="LRR_5"/>
</dbReference>
<dbReference type="Proteomes" id="UP000032578">
    <property type="component" value="Unassembled WGS sequence"/>
</dbReference>
<feature type="signal peptide" evidence="2">
    <location>
        <begin position="1"/>
        <end position="19"/>
    </location>
</feature>
<dbReference type="Gene3D" id="3.80.10.10">
    <property type="entry name" value="Ribonuclease Inhibitor"/>
    <property type="match status" value="2"/>
</dbReference>
<dbReference type="PANTHER" id="PTHR45661">
    <property type="entry name" value="SURFACE ANTIGEN"/>
    <property type="match status" value="1"/>
</dbReference>
<dbReference type="Pfam" id="PF13306">
    <property type="entry name" value="LRR_5"/>
    <property type="match status" value="2"/>
</dbReference>
<gene>
    <name evidence="4" type="ORF">PW52_02360</name>
</gene>
<dbReference type="RefSeq" id="WP_044631267.1">
    <property type="nucleotide sequence ID" value="NZ_JTDW01000001.1"/>
</dbReference>
<feature type="domain" description="Secretion system C-terminal sorting" evidence="3">
    <location>
        <begin position="510"/>
        <end position="579"/>
    </location>
</feature>
<evidence type="ECO:0000256" key="2">
    <source>
        <dbReference type="SAM" id="SignalP"/>
    </source>
</evidence>